<dbReference type="STRING" id="1960309.SAMN03159343_1473"/>
<reference evidence="4" key="1">
    <citation type="submission" date="2016-10" db="EMBL/GenBank/DDBJ databases">
        <authorList>
            <person name="Varghese N."/>
            <person name="Submissions S."/>
        </authorList>
    </citation>
    <scope>NUCLEOTIDE SEQUENCE [LARGE SCALE GENOMIC DNA]</scope>
    <source>
        <strain evidence="4">DSM 45722</strain>
    </source>
</reference>
<feature type="transmembrane region" description="Helical" evidence="2">
    <location>
        <begin position="126"/>
        <end position="146"/>
    </location>
</feature>
<proteinExistence type="predicted"/>
<keyword evidence="2" id="KW-0812">Transmembrane</keyword>
<organism evidence="3 4">
    <name type="scientific">Klenkia marina</name>
    <dbReference type="NCBI Taxonomy" id="1960309"/>
    <lineage>
        <taxon>Bacteria</taxon>
        <taxon>Bacillati</taxon>
        <taxon>Actinomycetota</taxon>
        <taxon>Actinomycetes</taxon>
        <taxon>Geodermatophilales</taxon>
        <taxon>Geodermatophilaceae</taxon>
        <taxon>Klenkia</taxon>
    </lineage>
</organism>
<gene>
    <name evidence="3" type="ORF">SAMN03159343_1473</name>
</gene>
<feature type="transmembrane region" description="Helical" evidence="2">
    <location>
        <begin position="26"/>
        <end position="43"/>
    </location>
</feature>
<evidence type="ECO:0000313" key="4">
    <source>
        <dbReference type="Proteomes" id="UP000198981"/>
    </source>
</evidence>
<keyword evidence="4" id="KW-1185">Reference proteome</keyword>
<keyword evidence="2" id="KW-0472">Membrane</keyword>
<accession>A0A1G4XUR5</accession>
<evidence type="ECO:0008006" key="5">
    <source>
        <dbReference type="Google" id="ProtNLM"/>
    </source>
</evidence>
<sequence>MRAGGEEPDLHAGRAPPGYRDGMRHVAGFVVGLVLAAAALLTVGNGALRLGAAVLRGATSTDGFVWLAVGAGVLGVAAALRRLSPLVPLLAGAPFVALGVLVQFAPEQLARFAPRIGGEVLDGLRAFAGVGGALVVGVVLVLLALVPQGRRRARLDRGDDGRDDDGFTAVPTAEPEAWRSGGPSTNAYPSATPYERPPLDRPSS</sequence>
<dbReference type="EMBL" id="FMUH01000002">
    <property type="protein sequence ID" value="SCX44780.1"/>
    <property type="molecule type" value="Genomic_DNA"/>
</dbReference>
<protein>
    <recommendedName>
        <fullName evidence="5">Tryptophan-associated transmembrane protein (Trp_oprn_chp)</fullName>
    </recommendedName>
</protein>
<evidence type="ECO:0000256" key="1">
    <source>
        <dbReference type="SAM" id="MobiDB-lite"/>
    </source>
</evidence>
<evidence type="ECO:0000313" key="3">
    <source>
        <dbReference type="EMBL" id="SCX44780.1"/>
    </source>
</evidence>
<feature type="region of interest" description="Disordered" evidence="1">
    <location>
        <begin position="153"/>
        <end position="204"/>
    </location>
</feature>
<name>A0A1G4XUR5_9ACTN</name>
<feature type="transmembrane region" description="Helical" evidence="2">
    <location>
        <begin position="63"/>
        <end position="80"/>
    </location>
</feature>
<dbReference type="Proteomes" id="UP000198981">
    <property type="component" value="Unassembled WGS sequence"/>
</dbReference>
<evidence type="ECO:0000256" key="2">
    <source>
        <dbReference type="SAM" id="Phobius"/>
    </source>
</evidence>
<feature type="transmembrane region" description="Helical" evidence="2">
    <location>
        <begin position="87"/>
        <end position="106"/>
    </location>
</feature>
<keyword evidence="2" id="KW-1133">Transmembrane helix</keyword>
<dbReference type="AlphaFoldDB" id="A0A1G4XUR5"/>